<feature type="transmembrane region" description="Helical" evidence="5">
    <location>
        <begin position="146"/>
        <end position="167"/>
    </location>
</feature>
<keyword evidence="4 5" id="KW-0472">Membrane</keyword>
<feature type="transmembrane region" description="Helical" evidence="5">
    <location>
        <begin position="113"/>
        <end position="134"/>
    </location>
</feature>
<organism evidence="7 8">
    <name type="scientific">Sinomonas terrae</name>
    <dbReference type="NCBI Taxonomy" id="2908838"/>
    <lineage>
        <taxon>Bacteria</taxon>
        <taxon>Bacillati</taxon>
        <taxon>Actinomycetota</taxon>
        <taxon>Actinomycetes</taxon>
        <taxon>Micrococcales</taxon>
        <taxon>Micrococcaceae</taxon>
        <taxon>Sinomonas</taxon>
    </lineage>
</organism>
<dbReference type="Pfam" id="PF07690">
    <property type="entry name" value="MFS_1"/>
    <property type="match status" value="1"/>
</dbReference>
<gene>
    <name evidence="7" type="ORF">L0M17_01510</name>
</gene>
<accession>A0ABS9TW84</accession>
<dbReference type="PANTHER" id="PTHR23523">
    <property type="match status" value="1"/>
</dbReference>
<dbReference type="SUPFAM" id="SSF103473">
    <property type="entry name" value="MFS general substrate transporter"/>
    <property type="match status" value="1"/>
</dbReference>
<evidence type="ECO:0000256" key="4">
    <source>
        <dbReference type="ARBA" id="ARBA00023136"/>
    </source>
</evidence>
<dbReference type="Proteomes" id="UP001202922">
    <property type="component" value="Unassembled WGS sequence"/>
</dbReference>
<dbReference type="EMBL" id="JAKZBV010000001">
    <property type="protein sequence ID" value="MCH6468674.1"/>
    <property type="molecule type" value="Genomic_DNA"/>
</dbReference>
<feature type="transmembrane region" description="Helical" evidence="5">
    <location>
        <begin position="349"/>
        <end position="373"/>
    </location>
</feature>
<feature type="transmembrane region" description="Helical" evidence="5">
    <location>
        <begin position="173"/>
        <end position="192"/>
    </location>
</feature>
<dbReference type="InterPro" id="IPR020846">
    <property type="entry name" value="MFS_dom"/>
</dbReference>
<feature type="transmembrane region" description="Helical" evidence="5">
    <location>
        <begin position="316"/>
        <end position="337"/>
    </location>
</feature>
<comment type="caution">
    <text evidence="7">The sequence shown here is derived from an EMBL/GenBank/DDBJ whole genome shotgun (WGS) entry which is preliminary data.</text>
</comment>
<dbReference type="InterPro" id="IPR011701">
    <property type="entry name" value="MFS"/>
</dbReference>
<name>A0ABS9TW84_9MICC</name>
<evidence type="ECO:0000313" key="7">
    <source>
        <dbReference type="EMBL" id="MCH6468674.1"/>
    </source>
</evidence>
<dbReference type="InterPro" id="IPR052524">
    <property type="entry name" value="MFS_Cyanate_Porter"/>
</dbReference>
<protein>
    <submittedName>
        <fullName evidence="7">MFS transporter</fullName>
    </submittedName>
</protein>
<sequence length="407" mass="41856">MSGRSTTAAAASTTGRLPRFGLALVGVLLIAANLRASFTAVGPVLGLMRQDLGLSGAAAGLLTSLPLLAFAAFSPVAPSLARKLGLDRALRLALLLIALGIVARSVLGEAGVWAGTGSLGIGIAIINVLLPSLVKRDFPHRVAQVTGVYSAFQSSVAALAAGVVVPIADASPLSWRLALGVWAGIALIAMAVPLPHTRFRAGPGPEARAATGTSPAPPASPWTSALGWQVTIFMGLQSVPFFIFVAWLPSILHDRGISAGTAGWYLFLFQIVSVLGNLGTATLAHRFTDQRLIGLTGGLLCFLTYVGLLLVPQMALLWTVTGGLGCGSTIVLALSLFSLRTRTHSQAAALSGMAQSVGYLLAAAGPIVFGWLHDLTGGWSIPLALTATTMAAMAVFATLASRNRLLD</sequence>
<feature type="transmembrane region" description="Helical" evidence="5">
    <location>
        <begin position="292"/>
        <end position="310"/>
    </location>
</feature>
<comment type="subcellular location">
    <subcellularLocation>
        <location evidence="1">Cell membrane</location>
        <topology evidence="1">Multi-pass membrane protein</topology>
    </subcellularLocation>
</comment>
<evidence type="ECO:0000256" key="2">
    <source>
        <dbReference type="ARBA" id="ARBA00022692"/>
    </source>
</evidence>
<feature type="transmembrane region" description="Helical" evidence="5">
    <location>
        <begin position="89"/>
        <end position="107"/>
    </location>
</feature>
<evidence type="ECO:0000256" key="3">
    <source>
        <dbReference type="ARBA" id="ARBA00022989"/>
    </source>
</evidence>
<keyword evidence="3 5" id="KW-1133">Transmembrane helix</keyword>
<feature type="transmembrane region" description="Helical" evidence="5">
    <location>
        <begin position="264"/>
        <end position="285"/>
    </location>
</feature>
<proteinExistence type="predicted"/>
<evidence type="ECO:0000256" key="5">
    <source>
        <dbReference type="SAM" id="Phobius"/>
    </source>
</evidence>
<evidence type="ECO:0000259" key="6">
    <source>
        <dbReference type="PROSITE" id="PS50850"/>
    </source>
</evidence>
<keyword evidence="8" id="KW-1185">Reference proteome</keyword>
<evidence type="ECO:0000313" key="8">
    <source>
        <dbReference type="Proteomes" id="UP001202922"/>
    </source>
</evidence>
<reference evidence="7 8" key="1">
    <citation type="submission" date="2022-03" db="EMBL/GenBank/DDBJ databases">
        <title>Sinomonas sp. isolated from a soil.</title>
        <authorList>
            <person name="Han J."/>
            <person name="Kim D.-U."/>
        </authorList>
    </citation>
    <scope>NUCLEOTIDE SEQUENCE [LARGE SCALE GENOMIC DNA]</scope>
    <source>
        <strain evidence="7 8">5-5</strain>
    </source>
</reference>
<dbReference type="Gene3D" id="1.20.1250.20">
    <property type="entry name" value="MFS general substrate transporter like domains"/>
    <property type="match status" value="2"/>
</dbReference>
<feature type="domain" description="Major facilitator superfamily (MFS) profile" evidence="6">
    <location>
        <begin position="19"/>
        <end position="404"/>
    </location>
</feature>
<feature type="transmembrane region" description="Helical" evidence="5">
    <location>
        <begin position="52"/>
        <end position="77"/>
    </location>
</feature>
<dbReference type="InterPro" id="IPR036259">
    <property type="entry name" value="MFS_trans_sf"/>
</dbReference>
<feature type="transmembrane region" description="Helical" evidence="5">
    <location>
        <begin position="230"/>
        <end position="252"/>
    </location>
</feature>
<evidence type="ECO:0000256" key="1">
    <source>
        <dbReference type="ARBA" id="ARBA00004651"/>
    </source>
</evidence>
<feature type="transmembrane region" description="Helical" evidence="5">
    <location>
        <begin position="379"/>
        <end position="400"/>
    </location>
</feature>
<dbReference type="PROSITE" id="PS50850">
    <property type="entry name" value="MFS"/>
    <property type="match status" value="1"/>
</dbReference>
<keyword evidence="2 5" id="KW-0812">Transmembrane</keyword>
<dbReference type="RefSeq" id="WP_241050590.1">
    <property type="nucleotide sequence ID" value="NZ_JAKZBV010000001.1"/>
</dbReference>
<dbReference type="PANTHER" id="PTHR23523:SF2">
    <property type="entry name" value="2-NITROIMIDAZOLE TRANSPORTER"/>
    <property type="match status" value="1"/>
</dbReference>